<reference evidence="1 2" key="1">
    <citation type="journal article" date="2019" name="Sci. Rep.">
        <title>Orb-weaving spider Araneus ventricosus genome elucidates the spidroin gene catalogue.</title>
        <authorList>
            <person name="Kono N."/>
            <person name="Nakamura H."/>
            <person name="Ohtoshi R."/>
            <person name="Moran D.A.P."/>
            <person name="Shinohara A."/>
            <person name="Yoshida Y."/>
            <person name="Fujiwara M."/>
            <person name="Mori M."/>
            <person name="Tomita M."/>
            <person name="Arakawa K."/>
        </authorList>
    </citation>
    <scope>NUCLEOTIDE SEQUENCE [LARGE SCALE GENOMIC DNA]</scope>
</reference>
<gene>
    <name evidence="1" type="ORF">AVEN_68475_1</name>
</gene>
<comment type="caution">
    <text evidence="1">The sequence shown here is derived from an EMBL/GenBank/DDBJ whole genome shotgun (WGS) entry which is preliminary data.</text>
</comment>
<sequence length="59" mass="6703">CPTNEESTADFFAASRVAPTKIMTIPWLELEACLFLSKFTTHKVIRLYCGRILINARVD</sequence>
<dbReference type="AlphaFoldDB" id="A0A4Y2V8V1"/>
<evidence type="ECO:0000313" key="2">
    <source>
        <dbReference type="Proteomes" id="UP000499080"/>
    </source>
</evidence>
<feature type="non-terminal residue" evidence="1">
    <location>
        <position position="1"/>
    </location>
</feature>
<name>A0A4Y2V8V1_ARAVE</name>
<organism evidence="1 2">
    <name type="scientific">Araneus ventricosus</name>
    <name type="common">Orbweaver spider</name>
    <name type="synonym">Epeira ventricosa</name>
    <dbReference type="NCBI Taxonomy" id="182803"/>
    <lineage>
        <taxon>Eukaryota</taxon>
        <taxon>Metazoa</taxon>
        <taxon>Ecdysozoa</taxon>
        <taxon>Arthropoda</taxon>
        <taxon>Chelicerata</taxon>
        <taxon>Arachnida</taxon>
        <taxon>Araneae</taxon>
        <taxon>Araneomorphae</taxon>
        <taxon>Entelegynae</taxon>
        <taxon>Araneoidea</taxon>
        <taxon>Araneidae</taxon>
        <taxon>Araneus</taxon>
    </lineage>
</organism>
<evidence type="ECO:0000313" key="1">
    <source>
        <dbReference type="EMBL" id="GBO20157.1"/>
    </source>
</evidence>
<dbReference type="EMBL" id="BGPR01043544">
    <property type="protein sequence ID" value="GBO20157.1"/>
    <property type="molecule type" value="Genomic_DNA"/>
</dbReference>
<keyword evidence="2" id="KW-1185">Reference proteome</keyword>
<protein>
    <submittedName>
        <fullName evidence="1">Uncharacterized protein</fullName>
    </submittedName>
</protein>
<accession>A0A4Y2V8V1</accession>
<proteinExistence type="predicted"/>
<dbReference type="Proteomes" id="UP000499080">
    <property type="component" value="Unassembled WGS sequence"/>
</dbReference>